<dbReference type="KEGG" id="tng:GSTEN00038744G001"/>
<keyword evidence="6" id="KW-0812">Transmembrane</keyword>
<dbReference type="AlphaFoldDB" id="Q4RCI2"/>
<dbReference type="GO" id="GO:0007189">
    <property type="term" value="P:adenylate cyclase-activating G protein-coupled receptor signaling pathway"/>
    <property type="evidence" value="ECO:0007669"/>
    <property type="project" value="TreeGrafter"/>
</dbReference>
<keyword evidence="6" id="KW-0472">Membrane</keyword>
<keyword evidence="4" id="KW-0675">Receptor</keyword>
<keyword evidence="2" id="KW-1003">Cell membrane</keyword>
<name>Q4RCI2_TETNG</name>
<dbReference type="PANTHER" id="PTHR24245:SF6">
    <property type="entry name" value="G-PROTEIN COUPLED RECEPTOR 26"/>
    <property type="match status" value="1"/>
</dbReference>
<keyword evidence="6" id="KW-1133">Transmembrane helix</keyword>
<evidence type="ECO:0000256" key="3">
    <source>
        <dbReference type="ARBA" id="ARBA00023040"/>
    </source>
</evidence>
<proteinExistence type="predicted"/>
<reference evidence="7" key="1">
    <citation type="journal article" date="2004" name="Nature">
        <title>Genome duplication in the teleost fish Tetraodon nigroviridis reveals the early vertebrate proto-karyotype.</title>
        <authorList>
            <person name="Jaillon O."/>
            <person name="Aury J.-M."/>
            <person name="Brunet F."/>
            <person name="Petit J.-L."/>
            <person name="Stange-Thomann N."/>
            <person name="Mauceli E."/>
            <person name="Bouneau L."/>
            <person name="Fischer C."/>
            <person name="Ozouf-Costaz C."/>
            <person name="Bernot A."/>
            <person name="Nicaud S."/>
            <person name="Jaffe D."/>
            <person name="Fisher S."/>
            <person name="Lutfalla G."/>
            <person name="Dossat C."/>
            <person name="Segurens B."/>
            <person name="Dasilva C."/>
            <person name="Salanoubat M."/>
            <person name="Levy M."/>
            <person name="Boudet N."/>
            <person name="Castellano S."/>
            <person name="Anthouard V."/>
            <person name="Jubin C."/>
            <person name="Castelli V."/>
            <person name="Katinka M."/>
            <person name="Vacherie B."/>
            <person name="Biemont C."/>
            <person name="Skalli Z."/>
            <person name="Cattolico L."/>
            <person name="Poulain J."/>
            <person name="De Berardinis V."/>
            <person name="Cruaud C."/>
            <person name="Duprat S."/>
            <person name="Brottier P."/>
            <person name="Coutanceau J.-P."/>
            <person name="Gouzy J."/>
            <person name="Parra G."/>
            <person name="Lardier G."/>
            <person name="Chapple C."/>
            <person name="McKernan K.J."/>
            <person name="McEwan P."/>
            <person name="Bosak S."/>
            <person name="Kellis M."/>
            <person name="Volff J.-N."/>
            <person name="Guigo R."/>
            <person name="Zody M.C."/>
            <person name="Mesirov J."/>
            <person name="Lindblad-Toh K."/>
            <person name="Birren B."/>
            <person name="Nusbaum C."/>
            <person name="Kahn D."/>
            <person name="Robinson-Rechavi M."/>
            <person name="Laudet V."/>
            <person name="Schachter V."/>
            <person name="Quetier F."/>
            <person name="Saurin W."/>
            <person name="Scarpelli C."/>
            <person name="Wincker P."/>
            <person name="Lander E.S."/>
            <person name="Weissenbach J."/>
            <person name="Roest Crollius H."/>
        </authorList>
    </citation>
    <scope>NUCLEOTIDE SEQUENCE [LARGE SCALE GENOMIC DNA]</scope>
</reference>
<evidence type="ECO:0000256" key="5">
    <source>
        <dbReference type="ARBA" id="ARBA00023224"/>
    </source>
</evidence>
<evidence type="ECO:0000256" key="2">
    <source>
        <dbReference type="ARBA" id="ARBA00022475"/>
    </source>
</evidence>
<keyword evidence="5" id="KW-0807">Transducer</keyword>
<gene>
    <name evidence="7" type="ORF">GSTENG00038744001</name>
</gene>
<dbReference type="EMBL" id="CAAE01018883">
    <property type="protein sequence ID" value="CAG13901.1"/>
    <property type="molecule type" value="Genomic_DNA"/>
</dbReference>
<evidence type="ECO:0000256" key="1">
    <source>
        <dbReference type="ARBA" id="ARBA00004651"/>
    </source>
</evidence>
<organism evidence="7">
    <name type="scientific">Tetraodon nigroviridis</name>
    <name type="common">Spotted green pufferfish</name>
    <name type="synonym">Chelonodon nigroviridis</name>
    <dbReference type="NCBI Taxonomy" id="99883"/>
    <lineage>
        <taxon>Eukaryota</taxon>
        <taxon>Metazoa</taxon>
        <taxon>Chordata</taxon>
        <taxon>Craniata</taxon>
        <taxon>Vertebrata</taxon>
        <taxon>Euteleostomi</taxon>
        <taxon>Actinopterygii</taxon>
        <taxon>Neopterygii</taxon>
        <taxon>Teleostei</taxon>
        <taxon>Neoteleostei</taxon>
        <taxon>Acanthomorphata</taxon>
        <taxon>Eupercaria</taxon>
        <taxon>Tetraodontiformes</taxon>
        <taxon>Tetradontoidea</taxon>
        <taxon>Tetraodontidae</taxon>
        <taxon>Tetraodon</taxon>
    </lineage>
</organism>
<feature type="transmembrane region" description="Helical" evidence="6">
    <location>
        <begin position="21"/>
        <end position="38"/>
    </location>
</feature>
<keyword evidence="3" id="KW-0297">G-protein coupled receptor</keyword>
<dbReference type="OrthoDB" id="6159456at2759"/>
<sequence>PSVRQRCLEEQKRRRQRATRKISTFIGTFMLCFAPYVITR</sequence>
<dbReference type="GO" id="GO:0005886">
    <property type="term" value="C:plasma membrane"/>
    <property type="evidence" value="ECO:0007669"/>
    <property type="project" value="UniProtKB-SubCell"/>
</dbReference>
<reference evidence="7" key="2">
    <citation type="submission" date="2004-02" db="EMBL/GenBank/DDBJ databases">
        <authorList>
            <consortium name="Genoscope"/>
            <consortium name="Whitehead Institute Centre for Genome Research"/>
        </authorList>
    </citation>
    <scope>NUCLEOTIDE SEQUENCE</scope>
</reference>
<dbReference type="PANTHER" id="PTHR24245">
    <property type="entry name" value="G-PROTEIN COUPLED RECEPTOR"/>
    <property type="match status" value="1"/>
</dbReference>
<evidence type="ECO:0000256" key="4">
    <source>
        <dbReference type="ARBA" id="ARBA00023170"/>
    </source>
</evidence>
<evidence type="ECO:0000313" key="7">
    <source>
        <dbReference type="EMBL" id="CAG13901.1"/>
    </source>
</evidence>
<feature type="non-terminal residue" evidence="7">
    <location>
        <position position="1"/>
    </location>
</feature>
<accession>Q4RCI2</accession>
<evidence type="ECO:0000256" key="6">
    <source>
        <dbReference type="SAM" id="Phobius"/>
    </source>
</evidence>
<protein>
    <submittedName>
        <fullName evidence="7">Chromosome undetermined SCAF18883, whole genome shotgun sequence</fullName>
    </submittedName>
</protein>
<comment type="subcellular location">
    <subcellularLocation>
        <location evidence="1">Cell membrane</location>
        <topology evidence="1">Multi-pass membrane protein</topology>
    </subcellularLocation>
</comment>
<dbReference type="InterPro" id="IPR051880">
    <property type="entry name" value="GPC_Orphan_Receptors"/>
</dbReference>
<dbReference type="GO" id="GO:0004930">
    <property type="term" value="F:G protein-coupled receptor activity"/>
    <property type="evidence" value="ECO:0007669"/>
    <property type="project" value="UniProtKB-KW"/>
</dbReference>